<organism evidence="4 5">
    <name type="scientific">Sinanodonta woodiana</name>
    <name type="common">Chinese pond mussel</name>
    <name type="synonym">Anodonta woodiana</name>
    <dbReference type="NCBI Taxonomy" id="1069815"/>
    <lineage>
        <taxon>Eukaryota</taxon>
        <taxon>Metazoa</taxon>
        <taxon>Spiralia</taxon>
        <taxon>Lophotrochozoa</taxon>
        <taxon>Mollusca</taxon>
        <taxon>Bivalvia</taxon>
        <taxon>Autobranchia</taxon>
        <taxon>Heteroconchia</taxon>
        <taxon>Palaeoheterodonta</taxon>
        <taxon>Unionida</taxon>
        <taxon>Unionoidea</taxon>
        <taxon>Unionidae</taxon>
        <taxon>Unioninae</taxon>
        <taxon>Sinanodonta</taxon>
    </lineage>
</organism>
<dbReference type="Proteomes" id="UP001634394">
    <property type="component" value="Unassembled WGS sequence"/>
</dbReference>
<evidence type="ECO:0000259" key="2">
    <source>
        <dbReference type="Pfam" id="PF03281"/>
    </source>
</evidence>
<dbReference type="InterPro" id="IPR024810">
    <property type="entry name" value="MAB21L/cGLR"/>
</dbReference>
<feature type="domain" description="Mab-21-like nucleotidyltransferase" evidence="2">
    <location>
        <begin position="168"/>
        <end position="246"/>
    </location>
</feature>
<reference evidence="4 5" key="1">
    <citation type="submission" date="2024-11" db="EMBL/GenBank/DDBJ databases">
        <title>Chromosome-level genome assembly of the freshwater bivalve Anodonta woodiana.</title>
        <authorList>
            <person name="Chen X."/>
        </authorList>
    </citation>
    <scope>NUCLEOTIDE SEQUENCE [LARGE SCALE GENOMIC DNA]</scope>
    <source>
        <strain evidence="4">MN2024</strain>
        <tissue evidence="4">Gills</tissue>
    </source>
</reference>
<feature type="domain" description="Mab-21-like HhH/H2TH-like" evidence="3">
    <location>
        <begin position="255"/>
        <end position="348"/>
    </location>
</feature>
<dbReference type="AlphaFoldDB" id="A0ABD3X6B2"/>
<protein>
    <recommendedName>
        <fullName evidence="6">Mab-21-like HhH/H2TH-like domain-containing protein</fullName>
    </recommendedName>
</protein>
<dbReference type="EMBL" id="JBJQND010000003">
    <property type="protein sequence ID" value="KAL3881792.1"/>
    <property type="molecule type" value="Genomic_DNA"/>
</dbReference>
<dbReference type="InterPro" id="IPR046906">
    <property type="entry name" value="Mab-21_HhH/H2TH-like"/>
</dbReference>
<keyword evidence="5" id="KW-1185">Reference proteome</keyword>
<evidence type="ECO:0000259" key="3">
    <source>
        <dbReference type="Pfam" id="PF20266"/>
    </source>
</evidence>
<proteinExistence type="inferred from homology"/>
<name>A0ABD3X6B2_SINWO</name>
<dbReference type="Pfam" id="PF03281">
    <property type="entry name" value="Mab-21"/>
    <property type="match status" value="1"/>
</dbReference>
<gene>
    <name evidence="4" type="ORF">ACJMK2_028184</name>
</gene>
<accession>A0ABD3X6B2</accession>
<comment type="caution">
    <text evidence="4">The sequence shown here is derived from an EMBL/GenBank/DDBJ whole genome shotgun (WGS) entry which is preliminary data.</text>
</comment>
<dbReference type="Gene3D" id="1.10.1410.40">
    <property type="match status" value="1"/>
</dbReference>
<dbReference type="Pfam" id="PF20266">
    <property type="entry name" value="Mab-21_C"/>
    <property type="match status" value="1"/>
</dbReference>
<evidence type="ECO:0000256" key="1">
    <source>
        <dbReference type="ARBA" id="ARBA00008307"/>
    </source>
</evidence>
<dbReference type="PANTHER" id="PTHR10656:SF69">
    <property type="entry name" value="MAB-21-LIKE HHH_H2TH-LIKE DOMAIN-CONTAINING PROTEIN"/>
    <property type="match status" value="1"/>
</dbReference>
<dbReference type="SMART" id="SM01265">
    <property type="entry name" value="Mab-21"/>
    <property type="match status" value="1"/>
</dbReference>
<dbReference type="PANTHER" id="PTHR10656">
    <property type="entry name" value="CELL FATE DETERMINING PROTEIN MAB21-RELATED"/>
    <property type="match status" value="1"/>
</dbReference>
<evidence type="ECO:0000313" key="4">
    <source>
        <dbReference type="EMBL" id="KAL3881792.1"/>
    </source>
</evidence>
<comment type="similarity">
    <text evidence="1">Belongs to the mab-21 family.</text>
</comment>
<sequence length="654" mass="76785">MDIVPECMEYVKHTAEYFPKRVMRTKLLNFVLEKITKVPVFYSGSRAEGIPCVSSDTDFMYEVKAVSPGSHEGENRFGDEEENVSVVLDLTDVHPGYTKVRILNGSWQDSSEFALYGNGLRSLCKLGTSYLSNMLVSEYWSTRLPNIFPNHGMRQETFLHGPCISTKYDSKSKVAEIDTMLCWKCEWPEVANEWVERDRKFNWPTQEIVNEIKKTGCNLVPVGYANSGTKELEWRFSFSKAEWVIIWSFNATQIACIDIMKLLFDNCISPKFPDLFPSYFIKTTMFWLIEETDCNFWKPQNLFVCLDKLLLNIISCLDQKRIRNYFIPENNMMDAKSPEELAKLHEELKICWDNGEEKWLRLIKENLSTIDKNEIYFHHILINGLTISRHLIYTTMQSLNLTDWKEKTKQTIRDLKRCGENGTLPDACNILSQEFEALLTIYSFYSSRFDGNMEFILSTENIKHVEETLRNCAKLSHSTGILQLAIFYFCLERYPDALQVVQQVQKKYTSQVVHYQFWERHKTPRDHDYPQAMQRPSLEQTMQNYISLDFVLLPCLSRLYPDMIQEKLRDGRILFIHPLFFAIHLQFCCFCMMGDVEKCEETVQKMQIFVKQNIDLLRKTRDFTIVDLTTSCLRIVRTDKHSEDYFNETMKSLI</sequence>
<dbReference type="InterPro" id="IPR046903">
    <property type="entry name" value="Mab-21-like_nuc_Trfase"/>
</dbReference>
<evidence type="ECO:0008006" key="6">
    <source>
        <dbReference type="Google" id="ProtNLM"/>
    </source>
</evidence>
<evidence type="ECO:0000313" key="5">
    <source>
        <dbReference type="Proteomes" id="UP001634394"/>
    </source>
</evidence>